<dbReference type="Pfam" id="PF04955">
    <property type="entry name" value="HupE_UreJ"/>
    <property type="match status" value="1"/>
</dbReference>
<protein>
    <submittedName>
        <fullName evidence="2">Protein HupE</fullName>
    </submittedName>
</protein>
<dbReference type="EMBL" id="AP017928">
    <property type="protein sequence ID" value="BBA34756.1"/>
    <property type="molecule type" value="Genomic_DNA"/>
</dbReference>
<keyword evidence="1" id="KW-1133">Transmembrane helix</keyword>
<keyword evidence="1" id="KW-0812">Transmembrane</keyword>
<dbReference type="KEGG" id="mmai:sS8_2811"/>
<gene>
    <name evidence="2" type="ORF">sS8_2811</name>
</gene>
<dbReference type="AlphaFoldDB" id="A0A250KT92"/>
<evidence type="ECO:0000313" key="3">
    <source>
        <dbReference type="Proteomes" id="UP000266313"/>
    </source>
</evidence>
<reference evidence="2 3" key="1">
    <citation type="submission" date="2016-12" db="EMBL/GenBank/DDBJ databases">
        <title>Genome sequencing of Methylocaldum marinum.</title>
        <authorList>
            <person name="Takeuchi M."/>
            <person name="Kamagata Y."/>
            <person name="Hiraoka S."/>
            <person name="Oshima K."/>
            <person name="Hattori M."/>
            <person name="Iwasaki W."/>
        </authorList>
    </citation>
    <scope>NUCLEOTIDE SEQUENCE [LARGE SCALE GENOMIC DNA]</scope>
    <source>
        <strain evidence="2 3">S8</strain>
    </source>
</reference>
<feature type="transmembrane region" description="Helical" evidence="1">
    <location>
        <begin position="114"/>
        <end position="133"/>
    </location>
</feature>
<accession>A0A250KT92</accession>
<feature type="transmembrane region" description="Helical" evidence="1">
    <location>
        <begin position="174"/>
        <end position="192"/>
    </location>
</feature>
<sequence length="194" mass="19826">MSKRFFHSLTVLVSLGTLPEAVLAHTGADSIHGFTAGFAHPFMGPDHLLTMLAVGVWAAALGGRALWFVPLSFVTVMAVGAGVQHFGLVLPSAEMAVALSVAVMGLVLVVNRRAGYGLAGALAAGFALFHGYVHAEEIGRDMGAFHYAGGFLIATAVLHGLGMLLGAAVGNLDLLRKALGAFCAGVGIYLLAGS</sequence>
<name>A0A250KT92_9GAMM</name>
<keyword evidence="3" id="KW-1185">Reference proteome</keyword>
<dbReference type="InterPro" id="IPR007038">
    <property type="entry name" value="HupE_UreJ"/>
</dbReference>
<feature type="transmembrane region" description="Helical" evidence="1">
    <location>
        <begin position="145"/>
        <end position="168"/>
    </location>
</feature>
<keyword evidence="1" id="KW-0472">Membrane</keyword>
<evidence type="ECO:0000256" key="1">
    <source>
        <dbReference type="SAM" id="Phobius"/>
    </source>
</evidence>
<dbReference type="RefSeq" id="WP_119630103.1">
    <property type="nucleotide sequence ID" value="NZ_AP017928.1"/>
</dbReference>
<feature type="transmembrane region" description="Helical" evidence="1">
    <location>
        <begin position="86"/>
        <end position="108"/>
    </location>
</feature>
<dbReference type="PIRSF" id="PIRSF016919">
    <property type="entry name" value="HupE_UreJ"/>
    <property type="match status" value="1"/>
</dbReference>
<proteinExistence type="predicted"/>
<dbReference type="OrthoDB" id="9808192at2"/>
<evidence type="ECO:0000313" key="2">
    <source>
        <dbReference type="EMBL" id="BBA34756.1"/>
    </source>
</evidence>
<dbReference type="Proteomes" id="UP000266313">
    <property type="component" value="Chromosome"/>
</dbReference>
<organism evidence="2 3">
    <name type="scientific">Methylocaldum marinum</name>
    <dbReference type="NCBI Taxonomy" id="1432792"/>
    <lineage>
        <taxon>Bacteria</taxon>
        <taxon>Pseudomonadati</taxon>
        <taxon>Pseudomonadota</taxon>
        <taxon>Gammaproteobacteria</taxon>
        <taxon>Methylococcales</taxon>
        <taxon>Methylococcaceae</taxon>
        <taxon>Methylocaldum</taxon>
    </lineage>
</organism>
<feature type="transmembrane region" description="Helical" evidence="1">
    <location>
        <begin position="48"/>
        <end position="74"/>
    </location>
</feature>